<dbReference type="EMBL" id="NOZP01000119">
    <property type="protein sequence ID" value="OYD15173.1"/>
    <property type="molecule type" value="Genomic_DNA"/>
</dbReference>
<accession>A0A235BRQ5</accession>
<proteinExistence type="predicted"/>
<dbReference type="InterPro" id="IPR051201">
    <property type="entry name" value="Chloro_Bact_Ser_Proteases"/>
</dbReference>
<protein>
    <recommendedName>
        <fullName evidence="5">Trypsin-like serine protease</fullName>
    </recommendedName>
</protein>
<evidence type="ECO:0000256" key="2">
    <source>
        <dbReference type="ARBA" id="ARBA00022801"/>
    </source>
</evidence>
<dbReference type="Pfam" id="PF13365">
    <property type="entry name" value="Trypsin_2"/>
    <property type="match status" value="1"/>
</dbReference>
<dbReference type="InterPro" id="IPR009003">
    <property type="entry name" value="Peptidase_S1_PA"/>
</dbReference>
<dbReference type="PANTHER" id="PTHR43343">
    <property type="entry name" value="PEPTIDASE S12"/>
    <property type="match status" value="1"/>
</dbReference>
<sequence length="286" mass="30750">MKKFVAILGILAMVIGLLAFLIGHNPWCSHASLLPTSLIPGSAENNISASRQNAIVQAARKVSPAVVSIIVTQARIVSYDPFGGFGMDDFFRDFFPRRQFRQEVKAMGSGFIISKDGDIITNAHVVRNATEIKVILPDNREFDAEFIGIDNNLDLALLRISGKNLPVAPLGTSRDLMIGEWAIAFGNPFGFLLKDAQPTVTVGVISAVHREVKSGRSMVMSNMIQTDAAINPGNSGGPLVNADGEVIGINTFIFTHAGGSEGIGFAKPIDEAEEFIKALPDHQHRG</sequence>
<dbReference type="PANTHER" id="PTHR43343:SF3">
    <property type="entry name" value="PROTEASE DO-LIKE 8, CHLOROPLASTIC"/>
    <property type="match status" value="1"/>
</dbReference>
<organism evidence="3 4">
    <name type="scientific">candidate division WOR-3 bacterium JGI_Cruoil_03_51_56</name>
    <dbReference type="NCBI Taxonomy" id="1973747"/>
    <lineage>
        <taxon>Bacteria</taxon>
        <taxon>Bacteria division WOR-3</taxon>
    </lineage>
</organism>
<dbReference type="GO" id="GO:0006508">
    <property type="term" value="P:proteolysis"/>
    <property type="evidence" value="ECO:0007669"/>
    <property type="project" value="UniProtKB-KW"/>
</dbReference>
<evidence type="ECO:0000256" key="1">
    <source>
        <dbReference type="ARBA" id="ARBA00022670"/>
    </source>
</evidence>
<dbReference type="SUPFAM" id="SSF50494">
    <property type="entry name" value="Trypsin-like serine proteases"/>
    <property type="match status" value="1"/>
</dbReference>
<dbReference type="AlphaFoldDB" id="A0A235BRQ5"/>
<dbReference type="InterPro" id="IPR001940">
    <property type="entry name" value="Peptidase_S1C"/>
</dbReference>
<gene>
    <name evidence="3" type="ORF">CH330_06490</name>
</gene>
<reference evidence="3 4" key="1">
    <citation type="submission" date="2017-07" db="EMBL/GenBank/DDBJ databases">
        <title>Recovery of genomes from metagenomes via a dereplication, aggregation, and scoring strategy.</title>
        <authorList>
            <person name="Sieber C.M."/>
            <person name="Probst A.J."/>
            <person name="Sharrar A."/>
            <person name="Thomas B.C."/>
            <person name="Hess M."/>
            <person name="Tringe S.G."/>
            <person name="Banfield J.F."/>
        </authorList>
    </citation>
    <scope>NUCLEOTIDE SEQUENCE [LARGE SCALE GENOMIC DNA]</scope>
    <source>
        <strain evidence="3">JGI_Cruoil_03_51_56</strain>
    </source>
</reference>
<comment type="caution">
    <text evidence="3">The sequence shown here is derived from an EMBL/GenBank/DDBJ whole genome shotgun (WGS) entry which is preliminary data.</text>
</comment>
<dbReference type="Gene3D" id="2.40.10.120">
    <property type="match status" value="1"/>
</dbReference>
<keyword evidence="1" id="KW-0645">Protease</keyword>
<name>A0A235BRQ5_UNCW3</name>
<dbReference type="Proteomes" id="UP000215559">
    <property type="component" value="Unassembled WGS sequence"/>
</dbReference>
<keyword evidence="2" id="KW-0378">Hydrolase</keyword>
<dbReference type="GO" id="GO:0004252">
    <property type="term" value="F:serine-type endopeptidase activity"/>
    <property type="evidence" value="ECO:0007669"/>
    <property type="project" value="InterPro"/>
</dbReference>
<evidence type="ECO:0008006" key="5">
    <source>
        <dbReference type="Google" id="ProtNLM"/>
    </source>
</evidence>
<evidence type="ECO:0000313" key="4">
    <source>
        <dbReference type="Proteomes" id="UP000215559"/>
    </source>
</evidence>
<dbReference type="PRINTS" id="PR00834">
    <property type="entry name" value="PROTEASES2C"/>
</dbReference>
<evidence type="ECO:0000313" key="3">
    <source>
        <dbReference type="EMBL" id="OYD15173.1"/>
    </source>
</evidence>